<accession>A0ABV6CCA5</accession>
<gene>
    <name evidence="1" type="ORF">ACFFIT_03650</name>
</gene>
<evidence type="ECO:0000313" key="2">
    <source>
        <dbReference type="Proteomes" id="UP001589758"/>
    </source>
</evidence>
<dbReference type="RefSeq" id="WP_385876298.1">
    <property type="nucleotide sequence ID" value="NZ_JBHLXE010000037.1"/>
</dbReference>
<protein>
    <recommendedName>
        <fullName evidence="3">DUF3298 domain-containing protein</fullName>
    </recommendedName>
</protein>
<evidence type="ECO:0000313" key="1">
    <source>
        <dbReference type="EMBL" id="MFC0179201.1"/>
    </source>
</evidence>
<reference evidence="1 2" key="1">
    <citation type="submission" date="2024-09" db="EMBL/GenBank/DDBJ databases">
        <authorList>
            <person name="Sun Q."/>
            <person name="Mori K."/>
        </authorList>
    </citation>
    <scope>NUCLEOTIDE SEQUENCE [LARGE SCALE GENOMIC DNA]</scope>
    <source>
        <strain evidence="1 2">CCM 8545</strain>
    </source>
</reference>
<name>A0ABV6CCA5_9GAMM</name>
<dbReference type="EMBL" id="JBHLXE010000037">
    <property type="protein sequence ID" value="MFC0179201.1"/>
    <property type="molecule type" value="Genomic_DNA"/>
</dbReference>
<comment type="caution">
    <text evidence="1">The sequence shown here is derived from an EMBL/GenBank/DDBJ whole genome shotgun (WGS) entry which is preliminary data.</text>
</comment>
<keyword evidence="2" id="KW-1185">Reference proteome</keyword>
<sequence>MSRLFFHFKKVIYLLPLILFVIQARATVFEGLIDNRAIVMEVEKNDFGFYGQYFFKDEGKNRTLSSDLTKENVLIEGDDDSGNLGFYFSKTTPPYKGFYFDKIKKIELPFEIFEIKSLPTDTNNSIALQNFSNNNIYEYLRQKTFSFDKTHTEKFQGYEIQWHKENNSNLSFFTRVPSSDENLQDVIMINNYLEIKFRQYISQSFGCENKKYLIEPSFLNKNITSFYFSGSFICDNSYSTNFYRELVNLDNATGQSLSLNDIVTLPKDITLEKWIIEQLTDLYPVLMSDPECPYQEETTWNKDNQIAWIITSQGIEFRPQIEDMITICNATDWAVLPFDVLREFKSSKNPLQL</sequence>
<dbReference type="Proteomes" id="UP001589758">
    <property type="component" value="Unassembled WGS sequence"/>
</dbReference>
<organism evidence="1 2">
    <name type="scientific">Thorsellia kenyensis</name>
    <dbReference type="NCBI Taxonomy" id="1549888"/>
    <lineage>
        <taxon>Bacteria</taxon>
        <taxon>Pseudomonadati</taxon>
        <taxon>Pseudomonadota</taxon>
        <taxon>Gammaproteobacteria</taxon>
        <taxon>Enterobacterales</taxon>
        <taxon>Thorselliaceae</taxon>
        <taxon>Thorsellia</taxon>
    </lineage>
</organism>
<evidence type="ECO:0008006" key="3">
    <source>
        <dbReference type="Google" id="ProtNLM"/>
    </source>
</evidence>
<proteinExistence type="predicted"/>